<proteinExistence type="predicted"/>
<dbReference type="EMBL" id="DS547093">
    <property type="protein sequence ID" value="EDR13591.1"/>
    <property type="molecule type" value="Genomic_DNA"/>
</dbReference>
<evidence type="ECO:0000256" key="1">
    <source>
        <dbReference type="SAM" id="MobiDB-lite"/>
    </source>
</evidence>
<keyword evidence="3" id="KW-1185">Reference proteome</keyword>
<feature type="compositionally biased region" description="Pro residues" evidence="1">
    <location>
        <begin position="10"/>
        <end position="19"/>
    </location>
</feature>
<feature type="region of interest" description="Disordered" evidence="1">
    <location>
        <begin position="1"/>
        <end position="26"/>
    </location>
</feature>
<accession>B0CWY9</accession>
<protein>
    <submittedName>
        <fullName evidence="2">Predicted protein</fullName>
    </submittedName>
</protein>
<dbReference type="AlphaFoldDB" id="B0CWY9"/>
<name>B0CWY9_LACBS</name>
<dbReference type="GeneID" id="6071952"/>
<dbReference type="STRING" id="486041.B0CWY9"/>
<dbReference type="OrthoDB" id="5987198at2759"/>
<evidence type="ECO:0000313" key="3">
    <source>
        <dbReference type="Proteomes" id="UP000001194"/>
    </source>
</evidence>
<dbReference type="KEGG" id="lbc:LACBIDRAFT_322624"/>
<dbReference type="RefSeq" id="XP_001876089.1">
    <property type="nucleotide sequence ID" value="XM_001876054.1"/>
</dbReference>
<dbReference type="HOGENOM" id="CLU_839562_0_0_1"/>
<dbReference type="Proteomes" id="UP000001194">
    <property type="component" value="Unassembled WGS sequence"/>
</dbReference>
<organism evidence="3">
    <name type="scientific">Laccaria bicolor (strain S238N-H82 / ATCC MYA-4686)</name>
    <name type="common">Bicoloured deceiver</name>
    <name type="synonym">Laccaria laccata var. bicolor</name>
    <dbReference type="NCBI Taxonomy" id="486041"/>
    <lineage>
        <taxon>Eukaryota</taxon>
        <taxon>Fungi</taxon>
        <taxon>Dikarya</taxon>
        <taxon>Basidiomycota</taxon>
        <taxon>Agaricomycotina</taxon>
        <taxon>Agaricomycetes</taxon>
        <taxon>Agaricomycetidae</taxon>
        <taxon>Agaricales</taxon>
        <taxon>Agaricineae</taxon>
        <taxon>Hydnangiaceae</taxon>
        <taxon>Laccaria</taxon>
    </lineage>
</organism>
<reference evidence="2 3" key="1">
    <citation type="journal article" date="2008" name="Nature">
        <title>The genome of Laccaria bicolor provides insights into mycorrhizal symbiosis.</title>
        <authorList>
            <person name="Martin F."/>
            <person name="Aerts A."/>
            <person name="Ahren D."/>
            <person name="Brun A."/>
            <person name="Danchin E.G.J."/>
            <person name="Duchaussoy F."/>
            <person name="Gibon J."/>
            <person name="Kohler A."/>
            <person name="Lindquist E."/>
            <person name="Pereda V."/>
            <person name="Salamov A."/>
            <person name="Shapiro H.J."/>
            <person name="Wuyts J."/>
            <person name="Blaudez D."/>
            <person name="Buee M."/>
            <person name="Brokstein P."/>
            <person name="Canbaeck B."/>
            <person name="Cohen D."/>
            <person name="Courty P.E."/>
            <person name="Coutinho P.M."/>
            <person name="Delaruelle C."/>
            <person name="Detter J.C."/>
            <person name="Deveau A."/>
            <person name="DiFazio S."/>
            <person name="Duplessis S."/>
            <person name="Fraissinet-Tachet L."/>
            <person name="Lucic E."/>
            <person name="Frey-Klett P."/>
            <person name="Fourrey C."/>
            <person name="Feussner I."/>
            <person name="Gay G."/>
            <person name="Grimwood J."/>
            <person name="Hoegger P.J."/>
            <person name="Jain P."/>
            <person name="Kilaru S."/>
            <person name="Labbe J."/>
            <person name="Lin Y.C."/>
            <person name="Legue V."/>
            <person name="Le Tacon F."/>
            <person name="Marmeisse R."/>
            <person name="Melayah D."/>
            <person name="Montanini B."/>
            <person name="Muratet M."/>
            <person name="Nehls U."/>
            <person name="Niculita-Hirzel H."/>
            <person name="Oudot-Le Secq M.P."/>
            <person name="Peter M."/>
            <person name="Quesneville H."/>
            <person name="Rajashekar B."/>
            <person name="Reich M."/>
            <person name="Rouhier N."/>
            <person name="Schmutz J."/>
            <person name="Yin T."/>
            <person name="Chalot M."/>
            <person name="Henrissat B."/>
            <person name="Kuees U."/>
            <person name="Lucas S."/>
            <person name="Van de Peer Y."/>
            <person name="Podila G.K."/>
            <person name="Polle A."/>
            <person name="Pukkila P.J."/>
            <person name="Richardson P.M."/>
            <person name="Rouze P."/>
            <person name="Sanders I.R."/>
            <person name="Stajich J.E."/>
            <person name="Tunlid A."/>
            <person name="Tuskan G."/>
            <person name="Grigoriev I.V."/>
        </authorList>
    </citation>
    <scope>NUCLEOTIDE SEQUENCE [LARGE SCALE GENOMIC DNA]</scope>
    <source>
        <strain evidence="3">S238N-H82 / ATCC MYA-4686</strain>
    </source>
</reference>
<gene>
    <name evidence="2" type="ORF">LACBIDRAFT_322624</name>
</gene>
<evidence type="ECO:0000313" key="2">
    <source>
        <dbReference type="EMBL" id="EDR13591.1"/>
    </source>
</evidence>
<dbReference type="InParanoid" id="B0CWY9"/>
<sequence length="331" mass="37525">MRGTQEIPTVRPPPDPIPTYEPNQPDSYYPPALNRFERIWHDRYHFLLQKGLQLRPRYRPGWVPSWLNAKGEFLLHEDSLQQPIPQVMDAKRTKDGATVCLKTVYRTPKEAEIARYFSSPELLQKPTNHSVPILDVFRDPSAPDFEYLVMPLLRPFDDPEFGLIGEAVDFVSQILEHTGANIMMDARPIYPQGWHFKAKNYTPDGITFMSPLARIEIHLRSMSLLLGTFFSGKTGVTQYNTSIQRRLADLAAGLNVIYNSLTSLCDRRSFSSIPIGLMQRPALSGAPMLGPPFPKLASSKLLSFDRRTVLALMMAISRSNQIFPHGAIKFA</sequence>